<dbReference type="Proteomes" id="UP000179023">
    <property type="component" value="Unassembled WGS sequence"/>
</dbReference>
<dbReference type="SUPFAM" id="SSF81301">
    <property type="entry name" value="Nucleotidyltransferase"/>
    <property type="match status" value="1"/>
</dbReference>
<dbReference type="PANTHER" id="PTHR34822">
    <property type="entry name" value="GRPB DOMAIN PROTEIN (AFU_ORTHOLOGUE AFUA_1G01530)"/>
    <property type="match status" value="1"/>
</dbReference>
<reference evidence="1 2" key="1">
    <citation type="journal article" date="2016" name="Nat. Commun.">
        <title>Thousands of microbial genomes shed light on interconnected biogeochemical processes in an aquifer system.</title>
        <authorList>
            <person name="Anantharaman K."/>
            <person name="Brown C.T."/>
            <person name="Hug L.A."/>
            <person name="Sharon I."/>
            <person name="Castelle C.J."/>
            <person name="Probst A.J."/>
            <person name="Thomas B.C."/>
            <person name="Singh A."/>
            <person name="Wilkins M.J."/>
            <person name="Karaoz U."/>
            <person name="Brodie E.L."/>
            <person name="Williams K.H."/>
            <person name="Hubbard S.S."/>
            <person name="Banfield J.F."/>
        </authorList>
    </citation>
    <scope>NUCLEOTIDE SEQUENCE [LARGE SCALE GENOMIC DNA]</scope>
</reference>
<gene>
    <name evidence="1" type="ORF">A3C07_01430</name>
</gene>
<dbReference type="STRING" id="1802270.A3C07_01430"/>
<organism evidence="1 2">
    <name type="scientific">Candidatus Sungbacteria bacterium RIFCSPHIGHO2_02_FULL_47_11</name>
    <dbReference type="NCBI Taxonomy" id="1802270"/>
    <lineage>
        <taxon>Bacteria</taxon>
        <taxon>Candidatus Sungiibacteriota</taxon>
    </lineage>
</organism>
<accession>A0A1G2KM76</accession>
<evidence type="ECO:0000313" key="1">
    <source>
        <dbReference type="EMBL" id="OHA00496.1"/>
    </source>
</evidence>
<dbReference type="InterPro" id="IPR043519">
    <property type="entry name" value="NT_sf"/>
</dbReference>
<evidence type="ECO:0000313" key="2">
    <source>
        <dbReference type="Proteomes" id="UP000179023"/>
    </source>
</evidence>
<sequence>MKGPEENRTHYLKITESNSDFWTEHILFRDYLINNLQYREEYQKLKENLFDEHAGNREPYTKGKEEFVRKILKLAGFKGKIL</sequence>
<dbReference type="EMBL" id="MHQI01000013">
    <property type="protein sequence ID" value="OHA00496.1"/>
    <property type="molecule type" value="Genomic_DNA"/>
</dbReference>
<dbReference type="AlphaFoldDB" id="A0A1G2KM76"/>
<proteinExistence type="predicted"/>
<name>A0A1G2KM76_9BACT</name>
<dbReference type="Pfam" id="PF04229">
    <property type="entry name" value="GrpB"/>
    <property type="match status" value="1"/>
</dbReference>
<dbReference type="Gene3D" id="3.30.460.10">
    <property type="entry name" value="Beta Polymerase, domain 2"/>
    <property type="match status" value="1"/>
</dbReference>
<protein>
    <recommendedName>
        <fullName evidence="3">GrpB family protein</fullName>
    </recommendedName>
</protein>
<evidence type="ECO:0008006" key="3">
    <source>
        <dbReference type="Google" id="ProtNLM"/>
    </source>
</evidence>
<comment type="caution">
    <text evidence="1">The sequence shown here is derived from an EMBL/GenBank/DDBJ whole genome shotgun (WGS) entry which is preliminary data.</text>
</comment>
<dbReference type="PANTHER" id="PTHR34822:SF1">
    <property type="entry name" value="GRPB FAMILY PROTEIN"/>
    <property type="match status" value="1"/>
</dbReference>
<dbReference type="InterPro" id="IPR007344">
    <property type="entry name" value="GrpB/CoaE"/>
</dbReference>